<dbReference type="PANTHER" id="PTHR33339:SF1">
    <property type="entry name" value="LYSM DOMAIN-CONTAINING PROTEIN"/>
    <property type="match status" value="1"/>
</dbReference>
<sequence>MQSLGLLLFHLSITFHRLESLVEPKLNLPLPSNMSRYNPPQTSLNNPPNPTCTIYPVTLQTWDQLNIDDYIRNFKGGQQIGLEDFTFLNQVSNFVCGLGENCLAGQQCSPFQSQLWFVLYALQEWNLYVNSLYEAVTAAITQVRDISADMINDFLVDPNTSHEQTVDLAIALTAVAATALIGFTIGCAGAALFPTMGLAVESGGAAAGAGSGAVLLKRSLTNRSDSPTSDLPELPNVSPEGIQKSDATLASQMNRLGQLQSALEQDLQLRLLRSQTAGDSLDITQDPSGEEEGEKNPLAIQREIRDSIMNDSVWASWMKQLLLNGNDRRKDQELTNSVAVQRLSQSPRTVLKPLV</sequence>
<feature type="chain" id="PRO_5040288072" evidence="2">
    <location>
        <begin position="21"/>
        <end position="355"/>
    </location>
</feature>
<evidence type="ECO:0000313" key="3">
    <source>
        <dbReference type="EMBL" id="KAG0142469.1"/>
    </source>
</evidence>
<dbReference type="AlphaFoldDB" id="A0A9P6NA81"/>
<comment type="caution">
    <text evidence="3">The sequence shown here is derived from an EMBL/GenBank/DDBJ whole genome shotgun (WGS) entry which is preliminary data.</text>
</comment>
<feature type="signal peptide" evidence="2">
    <location>
        <begin position="1"/>
        <end position="20"/>
    </location>
</feature>
<dbReference type="Proteomes" id="UP000886653">
    <property type="component" value="Unassembled WGS sequence"/>
</dbReference>
<accession>A0A9P6NA81</accession>
<evidence type="ECO:0000313" key="4">
    <source>
        <dbReference type="Proteomes" id="UP000886653"/>
    </source>
</evidence>
<keyword evidence="2" id="KW-0732">Signal</keyword>
<dbReference type="PANTHER" id="PTHR33339">
    <property type="entry name" value="LYSM DOMAIN-CONTAINING PROTEIN"/>
    <property type="match status" value="1"/>
</dbReference>
<proteinExistence type="predicted"/>
<protein>
    <submittedName>
        <fullName evidence="3">Uncharacterized protein</fullName>
    </submittedName>
</protein>
<evidence type="ECO:0000256" key="2">
    <source>
        <dbReference type="SAM" id="SignalP"/>
    </source>
</evidence>
<keyword evidence="4" id="KW-1185">Reference proteome</keyword>
<dbReference type="EMBL" id="MU167347">
    <property type="protein sequence ID" value="KAG0142469.1"/>
    <property type="molecule type" value="Genomic_DNA"/>
</dbReference>
<feature type="region of interest" description="Disordered" evidence="1">
    <location>
        <begin position="222"/>
        <end position="241"/>
    </location>
</feature>
<feature type="compositionally biased region" description="Polar residues" evidence="1">
    <location>
        <begin position="278"/>
        <end position="287"/>
    </location>
</feature>
<reference evidence="3" key="1">
    <citation type="submission" date="2013-11" db="EMBL/GenBank/DDBJ databases">
        <title>Genome sequence of the fusiform rust pathogen reveals effectors for host alternation and coevolution with pine.</title>
        <authorList>
            <consortium name="DOE Joint Genome Institute"/>
            <person name="Smith K."/>
            <person name="Pendleton A."/>
            <person name="Kubisiak T."/>
            <person name="Anderson C."/>
            <person name="Salamov A."/>
            <person name="Aerts A."/>
            <person name="Riley R."/>
            <person name="Clum A."/>
            <person name="Lindquist E."/>
            <person name="Ence D."/>
            <person name="Campbell M."/>
            <person name="Kronenberg Z."/>
            <person name="Feau N."/>
            <person name="Dhillon B."/>
            <person name="Hamelin R."/>
            <person name="Burleigh J."/>
            <person name="Smith J."/>
            <person name="Yandell M."/>
            <person name="Nelson C."/>
            <person name="Grigoriev I."/>
            <person name="Davis J."/>
        </authorList>
    </citation>
    <scope>NUCLEOTIDE SEQUENCE</scope>
    <source>
        <strain evidence="3">G11</strain>
    </source>
</reference>
<evidence type="ECO:0000256" key="1">
    <source>
        <dbReference type="SAM" id="MobiDB-lite"/>
    </source>
</evidence>
<organism evidence="3 4">
    <name type="scientific">Cronartium quercuum f. sp. fusiforme G11</name>
    <dbReference type="NCBI Taxonomy" id="708437"/>
    <lineage>
        <taxon>Eukaryota</taxon>
        <taxon>Fungi</taxon>
        <taxon>Dikarya</taxon>
        <taxon>Basidiomycota</taxon>
        <taxon>Pucciniomycotina</taxon>
        <taxon>Pucciniomycetes</taxon>
        <taxon>Pucciniales</taxon>
        <taxon>Coleosporiaceae</taxon>
        <taxon>Cronartium</taxon>
    </lineage>
</organism>
<name>A0A9P6NA81_9BASI</name>
<gene>
    <name evidence="3" type="ORF">CROQUDRAFT_97472</name>
</gene>
<dbReference type="OrthoDB" id="2496140at2759"/>
<feature type="region of interest" description="Disordered" evidence="1">
    <location>
        <begin position="278"/>
        <end position="297"/>
    </location>
</feature>